<dbReference type="InterPro" id="IPR001387">
    <property type="entry name" value="Cro/C1-type_HTH"/>
</dbReference>
<evidence type="ECO:0000313" key="2">
    <source>
        <dbReference type="EMBL" id="MRG59461.1"/>
    </source>
</evidence>
<protein>
    <submittedName>
        <fullName evidence="2">Helix-turn-helix domain-containing protein</fullName>
    </submittedName>
</protein>
<dbReference type="GO" id="GO:0003677">
    <property type="term" value="F:DNA binding"/>
    <property type="evidence" value="ECO:0007669"/>
    <property type="project" value="InterPro"/>
</dbReference>
<name>A0A6I2F5B9_9MICO</name>
<sequence>MDAVRRVETGDRPTLLWREALGAFLRGTRLEQERILADVARGAGVSVQYLSEIERGRKEPSSEILAAVAGALGLTLVDVAAGVAGQLVGQPVRMPRPVAVLDLTDARSQRTVAPWHETSVPVTPSAGARGVALAA</sequence>
<dbReference type="Proteomes" id="UP000431080">
    <property type="component" value="Unassembled WGS sequence"/>
</dbReference>
<organism evidence="2 3">
    <name type="scientific">Agromyces agglutinans</name>
    <dbReference type="NCBI Taxonomy" id="2662258"/>
    <lineage>
        <taxon>Bacteria</taxon>
        <taxon>Bacillati</taxon>
        <taxon>Actinomycetota</taxon>
        <taxon>Actinomycetes</taxon>
        <taxon>Micrococcales</taxon>
        <taxon>Microbacteriaceae</taxon>
        <taxon>Agromyces</taxon>
    </lineage>
</organism>
<gene>
    <name evidence="2" type="ORF">GE115_06175</name>
</gene>
<dbReference type="CDD" id="cd00093">
    <property type="entry name" value="HTH_XRE"/>
    <property type="match status" value="1"/>
</dbReference>
<dbReference type="SMART" id="SM00530">
    <property type="entry name" value="HTH_XRE"/>
    <property type="match status" value="1"/>
</dbReference>
<comment type="caution">
    <text evidence="2">The sequence shown here is derived from an EMBL/GenBank/DDBJ whole genome shotgun (WGS) entry which is preliminary data.</text>
</comment>
<dbReference type="InterPro" id="IPR010982">
    <property type="entry name" value="Lambda_DNA-bd_dom_sf"/>
</dbReference>
<evidence type="ECO:0000313" key="3">
    <source>
        <dbReference type="Proteomes" id="UP000431080"/>
    </source>
</evidence>
<dbReference type="Gene3D" id="1.10.260.40">
    <property type="entry name" value="lambda repressor-like DNA-binding domains"/>
    <property type="match status" value="1"/>
</dbReference>
<reference evidence="2 3" key="1">
    <citation type="submission" date="2019-10" db="EMBL/GenBank/DDBJ databases">
        <authorList>
            <person name="Nie G."/>
            <person name="Ming H."/>
            <person name="Yi B."/>
        </authorList>
    </citation>
    <scope>NUCLEOTIDE SEQUENCE [LARGE SCALE GENOMIC DNA]</scope>
    <source>
        <strain evidence="2 3">CFH 90414</strain>
    </source>
</reference>
<dbReference type="AlphaFoldDB" id="A0A6I2F5B9"/>
<keyword evidence="3" id="KW-1185">Reference proteome</keyword>
<dbReference type="SUPFAM" id="SSF47413">
    <property type="entry name" value="lambda repressor-like DNA-binding domains"/>
    <property type="match status" value="1"/>
</dbReference>
<evidence type="ECO:0000259" key="1">
    <source>
        <dbReference type="PROSITE" id="PS50943"/>
    </source>
</evidence>
<dbReference type="PROSITE" id="PS50943">
    <property type="entry name" value="HTH_CROC1"/>
    <property type="match status" value="1"/>
</dbReference>
<dbReference type="Pfam" id="PF01381">
    <property type="entry name" value="HTH_3"/>
    <property type="match status" value="1"/>
</dbReference>
<dbReference type="RefSeq" id="WP_153683861.1">
    <property type="nucleotide sequence ID" value="NZ_WJIF01000002.1"/>
</dbReference>
<feature type="domain" description="HTH cro/C1-type" evidence="1">
    <location>
        <begin position="36"/>
        <end position="79"/>
    </location>
</feature>
<dbReference type="EMBL" id="WJIF01000002">
    <property type="protein sequence ID" value="MRG59461.1"/>
    <property type="molecule type" value="Genomic_DNA"/>
</dbReference>
<accession>A0A6I2F5B9</accession>
<proteinExistence type="predicted"/>